<dbReference type="PANTHER" id="PTHR12110">
    <property type="entry name" value="HYDROXYPYRUVATE ISOMERASE"/>
    <property type="match status" value="1"/>
</dbReference>
<dbReference type="PATRIC" id="fig|1459.3.peg.197"/>
<dbReference type="InterPro" id="IPR050312">
    <property type="entry name" value="IolE/XylAMocC-like"/>
</dbReference>
<dbReference type="Gene3D" id="3.20.20.150">
    <property type="entry name" value="Divalent-metal-dependent TIM barrel enzymes"/>
    <property type="match status" value="1"/>
</dbReference>
<proteinExistence type="predicted"/>
<sequence length="278" mass="31628">MKLSLCTISFRHHLQSIDQIAHYAQTNGFQGIELWGVHAKNLAEDIHYGSEWLSSYNLETTMLSDYLPLDAPLPVLMTEMQRLCALAHRWGTKKIRTFAGTKGSADISRLERIELVSRMKMLCKMAEAEGQMLLVETHPNTLTDNPSSTLQLIEETDHSALRVNFDVLHIWESGVDPLFALKQLRPYISHFHFKNIKSRSQLDVFAPNNVYAAAGSREGMVSLFEGAVDYRMFLKEASDMIEMDASLEWFGPNVKDILTQDSKEIKRVLQAEKALKQI</sequence>
<dbReference type="EMBL" id="LGUF01000007">
    <property type="protein sequence ID" value="KON85546.1"/>
    <property type="molecule type" value="Genomic_DNA"/>
</dbReference>
<feature type="domain" description="Xylose isomerase-like TIM barrel" evidence="1">
    <location>
        <begin position="23"/>
        <end position="260"/>
    </location>
</feature>
<dbReference type="SUPFAM" id="SSF51658">
    <property type="entry name" value="Xylose isomerase-like"/>
    <property type="match status" value="1"/>
</dbReference>
<dbReference type="InterPro" id="IPR036237">
    <property type="entry name" value="Xyl_isomerase-like_sf"/>
</dbReference>
<dbReference type="AlphaFoldDB" id="A0A0M0G7Z4"/>
<keyword evidence="3" id="KW-1185">Reference proteome</keyword>
<reference evidence="3" key="1">
    <citation type="submission" date="2015-07" db="EMBL/GenBank/DDBJ databases">
        <title>Fjat-10036 dsm4.</title>
        <authorList>
            <person name="Liu B."/>
            <person name="Wang J."/>
            <person name="Zhu Y."/>
            <person name="Liu G."/>
            <person name="Chen Q."/>
            <person name="Chen Z."/>
            <person name="Lan J."/>
            <person name="Che J."/>
            <person name="Ge C."/>
            <person name="Shi H."/>
            <person name="Pan Z."/>
            <person name="Liu X."/>
        </authorList>
    </citation>
    <scope>NUCLEOTIDE SEQUENCE [LARGE SCALE GENOMIC DNA]</scope>
    <source>
        <strain evidence="3">DSM 4</strain>
    </source>
</reference>
<accession>A0A0M0G7Z4</accession>
<protein>
    <submittedName>
        <fullName evidence="2">3-dehydroshikimate dehydratase</fullName>
    </submittedName>
</protein>
<name>A0A0M0G7Z4_SPOGL</name>
<evidence type="ECO:0000259" key="1">
    <source>
        <dbReference type="Pfam" id="PF01261"/>
    </source>
</evidence>
<dbReference type="OrthoDB" id="9815124at2"/>
<dbReference type="Proteomes" id="UP000037109">
    <property type="component" value="Unassembled WGS sequence"/>
</dbReference>
<dbReference type="Pfam" id="PF01261">
    <property type="entry name" value="AP_endonuc_2"/>
    <property type="match status" value="1"/>
</dbReference>
<dbReference type="PANTHER" id="PTHR12110:SF21">
    <property type="entry name" value="XYLOSE ISOMERASE-LIKE TIM BARREL DOMAIN-CONTAINING PROTEIN"/>
    <property type="match status" value="1"/>
</dbReference>
<dbReference type="RefSeq" id="WP_053432940.1">
    <property type="nucleotide sequence ID" value="NZ_LGUF01000007.1"/>
</dbReference>
<comment type="caution">
    <text evidence="2">The sequence shown here is derived from an EMBL/GenBank/DDBJ whole genome shotgun (WGS) entry which is preliminary data.</text>
</comment>
<evidence type="ECO:0000313" key="2">
    <source>
        <dbReference type="EMBL" id="KON85546.1"/>
    </source>
</evidence>
<dbReference type="STRING" id="1459.AF332_00910"/>
<gene>
    <name evidence="2" type="ORF">AF332_00910</name>
</gene>
<dbReference type="InterPro" id="IPR013022">
    <property type="entry name" value="Xyl_isomerase-like_TIM-brl"/>
</dbReference>
<evidence type="ECO:0000313" key="3">
    <source>
        <dbReference type="Proteomes" id="UP000037109"/>
    </source>
</evidence>
<organism evidence="2 3">
    <name type="scientific">Sporosarcina globispora</name>
    <name type="common">Bacillus globisporus</name>
    <dbReference type="NCBI Taxonomy" id="1459"/>
    <lineage>
        <taxon>Bacteria</taxon>
        <taxon>Bacillati</taxon>
        <taxon>Bacillota</taxon>
        <taxon>Bacilli</taxon>
        <taxon>Bacillales</taxon>
        <taxon>Caryophanaceae</taxon>
        <taxon>Sporosarcina</taxon>
    </lineage>
</organism>